<protein>
    <recommendedName>
        <fullName evidence="1">AMP-dependent synthetase/ligase domain-containing protein</fullName>
    </recommendedName>
</protein>
<dbReference type="AlphaFoldDB" id="A0A8J3Q8Q6"/>
<dbReference type="PROSITE" id="PS00455">
    <property type="entry name" value="AMP_BINDING"/>
    <property type="match status" value="1"/>
</dbReference>
<reference evidence="2" key="1">
    <citation type="submission" date="2021-01" db="EMBL/GenBank/DDBJ databases">
        <title>Whole genome shotgun sequence of Rhizocola hellebori NBRC 109834.</title>
        <authorList>
            <person name="Komaki H."/>
            <person name="Tamura T."/>
        </authorList>
    </citation>
    <scope>NUCLEOTIDE SEQUENCE</scope>
    <source>
        <strain evidence="2">NBRC 109834</strain>
    </source>
</reference>
<evidence type="ECO:0000313" key="2">
    <source>
        <dbReference type="EMBL" id="GIH05150.1"/>
    </source>
</evidence>
<dbReference type="InterPro" id="IPR042099">
    <property type="entry name" value="ANL_N_sf"/>
</dbReference>
<dbReference type="InterPro" id="IPR020845">
    <property type="entry name" value="AMP-binding_CS"/>
</dbReference>
<dbReference type="Gene3D" id="3.40.50.12780">
    <property type="entry name" value="N-terminal domain of ligase-like"/>
    <property type="match status" value="1"/>
</dbReference>
<dbReference type="Pfam" id="PF00501">
    <property type="entry name" value="AMP-binding"/>
    <property type="match status" value="1"/>
</dbReference>
<sequence>MRFKELKGRLRTVQRYVAAVPRMHFTESHRGLRARLELLADKQLGAGDYFWHTLERGQDHDKPLFYHLPPGGGEDDVVVYTLNNLRDQTERYARWYHNIGVRHADRVGIFTRDGMASFVHFQALNSLGAIPTVINPNMNPDTAAKYLERQDALGVVVDAEKLGPLIAGCNPAKPFKFVASQEEMHAAPPAGPLPAVYPYRHGDRDPILISHSSGTTGMPKAATFGHRQFFAGKRPRLFTIPSGPEDKMLLAFPASHSSGYSYMMLATLLGLPTLVMESQAGVVVAEAMRWWKPTVVTAFPITYAEIVALGAEPSVASHVTTWISTADASHEAHVRELVRLGRHRVGGSWRPGSRYLDGLGASEMGMALFLNIHGPNTNTYNRCVGYPEPIVQHAAVFDDDGAELGIGEVGYLAVRTPTVTLGYWGDQELTQKSIHKGYWLTGDVGYKDAKGRFYHYDRVTDVISTRRGPVYSLTLEEVIFKACRFVIDCAVVGAVDPVDPTEFEPIAVLRTIDSVTITADELLTSINKALRKAGRHEIAALVVASDNLQIPLGVTGKVLKREVRSAFTNLLLSDDLQGAEIARTRSEQFIIRQATNQLPESVNGLRGKNKSVPA</sequence>
<dbReference type="Proteomes" id="UP000612899">
    <property type="component" value="Unassembled WGS sequence"/>
</dbReference>
<accession>A0A8J3Q8Q6</accession>
<feature type="domain" description="AMP-dependent synthetase/ligase" evidence="1">
    <location>
        <begin position="76"/>
        <end position="424"/>
    </location>
</feature>
<gene>
    <name evidence="2" type="ORF">Rhe02_32170</name>
</gene>
<dbReference type="GO" id="GO:0016405">
    <property type="term" value="F:CoA-ligase activity"/>
    <property type="evidence" value="ECO:0007669"/>
    <property type="project" value="TreeGrafter"/>
</dbReference>
<dbReference type="RefSeq" id="WP_203909022.1">
    <property type="nucleotide sequence ID" value="NZ_BONY01000017.1"/>
</dbReference>
<dbReference type="CDD" id="cd04433">
    <property type="entry name" value="AFD_class_I"/>
    <property type="match status" value="1"/>
</dbReference>
<evidence type="ECO:0000259" key="1">
    <source>
        <dbReference type="Pfam" id="PF00501"/>
    </source>
</evidence>
<keyword evidence="3" id="KW-1185">Reference proteome</keyword>
<evidence type="ECO:0000313" key="3">
    <source>
        <dbReference type="Proteomes" id="UP000612899"/>
    </source>
</evidence>
<comment type="caution">
    <text evidence="2">The sequence shown here is derived from an EMBL/GenBank/DDBJ whole genome shotgun (WGS) entry which is preliminary data.</text>
</comment>
<organism evidence="2 3">
    <name type="scientific">Rhizocola hellebori</name>
    <dbReference type="NCBI Taxonomy" id="1392758"/>
    <lineage>
        <taxon>Bacteria</taxon>
        <taxon>Bacillati</taxon>
        <taxon>Actinomycetota</taxon>
        <taxon>Actinomycetes</taxon>
        <taxon>Micromonosporales</taxon>
        <taxon>Micromonosporaceae</taxon>
        <taxon>Rhizocola</taxon>
    </lineage>
</organism>
<dbReference type="SUPFAM" id="SSF56801">
    <property type="entry name" value="Acetyl-CoA synthetase-like"/>
    <property type="match status" value="1"/>
</dbReference>
<dbReference type="InterPro" id="IPR000873">
    <property type="entry name" value="AMP-dep_synth/lig_dom"/>
</dbReference>
<dbReference type="EMBL" id="BONY01000017">
    <property type="protein sequence ID" value="GIH05150.1"/>
    <property type="molecule type" value="Genomic_DNA"/>
</dbReference>
<dbReference type="PANTHER" id="PTHR24096">
    <property type="entry name" value="LONG-CHAIN-FATTY-ACID--COA LIGASE"/>
    <property type="match status" value="1"/>
</dbReference>
<proteinExistence type="predicted"/>
<name>A0A8J3Q8Q6_9ACTN</name>